<evidence type="ECO:0000256" key="2">
    <source>
        <dbReference type="ARBA" id="ARBA00004275"/>
    </source>
</evidence>
<dbReference type="InterPro" id="IPR055060">
    <property type="entry name" value="ACOX_C_alpha1"/>
</dbReference>
<evidence type="ECO:0000256" key="6">
    <source>
        <dbReference type="ARBA" id="ARBA00022832"/>
    </source>
</evidence>
<dbReference type="AlphaFoldDB" id="A0A7R9DCT5"/>
<reference evidence="15" key="1">
    <citation type="submission" date="2020-11" db="EMBL/GenBank/DDBJ databases">
        <authorList>
            <person name="Tran Van P."/>
        </authorList>
    </citation>
    <scope>NUCLEOTIDE SEQUENCE</scope>
</reference>
<dbReference type="InterPro" id="IPR012258">
    <property type="entry name" value="Acyl-CoA_oxidase"/>
</dbReference>
<protein>
    <recommendedName>
        <fullName evidence="10">Acyl-coenzyme A oxidase</fullName>
    </recommendedName>
</protein>
<comment type="cofactor">
    <cofactor evidence="1">
        <name>FAD</name>
        <dbReference type="ChEBI" id="CHEBI:57692"/>
    </cofactor>
</comment>
<dbReference type="GO" id="GO:0071949">
    <property type="term" value="F:FAD binding"/>
    <property type="evidence" value="ECO:0007669"/>
    <property type="project" value="InterPro"/>
</dbReference>
<organism evidence="15">
    <name type="scientific">Timema poppense</name>
    <name type="common">Walking stick</name>
    <dbReference type="NCBI Taxonomy" id="170557"/>
    <lineage>
        <taxon>Eukaryota</taxon>
        <taxon>Metazoa</taxon>
        <taxon>Ecdysozoa</taxon>
        <taxon>Arthropoda</taxon>
        <taxon>Hexapoda</taxon>
        <taxon>Insecta</taxon>
        <taxon>Pterygota</taxon>
        <taxon>Neoptera</taxon>
        <taxon>Polyneoptera</taxon>
        <taxon>Phasmatodea</taxon>
        <taxon>Timematodea</taxon>
        <taxon>Timematoidea</taxon>
        <taxon>Timematidae</taxon>
        <taxon>Timema</taxon>
    </lineage>
</organism>
<name>A0A7R9DCT5_TIMPO</name>
<keyword evidence="8" id="KW-0443">Lipid metabolism</keyword>
<feature type="domain" description="Acyl-CoA oxidase/dehydrogenase middle" evidence="13">
    <location>
        <begin position="190"/>
        <end position="299"/>
    </location>
</feature>
<keyword evidence="5 10" id="KW-0274">FAD</keyword>
<dbReference type="FunFam" id="2.40.110.10:FF:000005">
    <property type="entry name" value="Acyl-coenzyme A oxidase"/>
    <property type="match status" value="1"/>
</dbReference>
<evidence type="ECO:0000256" key="5">
    <source>
        <dbReference type="ARBA" id="ARBA00022827"/>
    </source>
</evidence>
<dbReference type="Pfam" id="PF02770">
    <property type="entry name" value="Acyl-CoA_dh_M"/>
    <property type="match status" value="1"/>
</dbReference>
<dbReference type="Gene3D" id="2.40.110.10">
    <property type="entry name" value="Butyryl-CoA Dehydrogenase, subunit A, domain 2"/>
    <property type="match status" value="1"/>
</dbReference>
<evidence type="ECO:0000256" key="10">
    <source>
        <dbReference type="PIRNR" id="PIRNR000168"/>
    </source>
</evidence>
<dbReference type="GO" id="GO:0055088">
    <property type="term" value="P:lipid homeostasis"/>
    <property type="evidence" value="ECO:0007669"/>
    <property type="project" value="TreeGrafter"/>
</dbReference>
<keyword evidence="4 10" id="KW-0285">Flavoprotein</keyword>
<dbReference type="Gene3D" id="1.20.140.10">
    <property type="entry name" value="Butyryl-CoA Dehydrogenase, subunit A, domain 3"/>
    <property type="match status" value="1"/>
</dbReference>
<evidence type="ECO:0000256" key="3">
    <source>
        <dbReference type="ARBA" id="ARBA00006288"/>
    </source>
</evidence>
<dbReference type="PANTHER" id="PTHR10909">
    <property type="entry name" value="ELECTRON TRANSPORT OXIDOREDUCTASE"/>
    <property type="match status" value="1"/>
</dbReference>
<dbReference type="SUPFAM" id="SSF47203">
    <property type="entry name" value="Acyl-CoA dehydrogenase C-terminal domain-like"/>
    <property type="match status" value="1"/>
</dbReference>
<evidence type="ECO:0000256" key="9">
    <source>
        <dbReference type="ARBA" id="ARBA00023140"/>
    </source>
</evidence>
<sequence>MAAQDTTDFIPDLPLGPLDDYRKQASFDWKKLKLLLEGSDNLKLKRGQSCQGPGRHVSLLVIVTPTTTDIDLWKNPYLTAFKVWKTLEADELFHTPQLTPVSDEQKRRAALQLIRYHQYKFYTEGTANNNYKRKTRTILTLNEAIAGVNMNLSVKFALGVSLFSNTILSLGTERHHHFSRAAWNGELLSAVALTEVGHGSNTKQLRTTATYDPSSQQFVINTPDFQAAKCWVGNLGKTCTYALVFAQLITVDGSHGLHAFVVPIRDPTTFLPYPGLILGDIGDKAGLNGIDNGFIMFQNYRIPRENLLNRTSDVTPEGDYETSFSNPEQQLGAALENLSAGRVGIMQESVATLASAITIAVRYSAVRRQFGPDPDGEELPIIEYEMQQWRLFPYVAAACALRIFIESFIDQYLECVEMSHSGAKLAHLSQLASEIHAIVSSSKPLLTWTCSRAIQECREACGGHGYLKAANLGELRDCHDAKVTYEGDNNVLGQQASNWLLRQWGKSVAGEEVCSPLGTATFLVNAPKILTTRFTGTTVGEVTTHECESTKHLQAASKSSK</sequence>
<feature type="binding site" evidence="12">
    <location>
        <position position="233"/>
    </location>
    <ligand>
        <name>FAD</name>
        <dbReference type="ChEBI" id="CHEBI:57692"/>
    </ligand>
</feature>
<feature type="active site" description="Proton acceptor" evidence="11">
    <location>
        <position position="486"/>
    </location>
</feature>
<evidence type="ECO:0000256" key="11">
    <source>
        <dbReference type="PIRSR" id="PIRSR000168-1"/>
    </source>
</evidence>
<evidence type="ECO:0000256" key="4">
    <source>
        <dbReference type="ARBA" id="ARBA00022630"/>
    </source>
</evidence>
<evidence type="ECO:0000313" key="15">
    <source>
        <dbReference type="EMBL" id="CAD7412290.1"/>
    </source>
</evidence>
<proteinExistence type="inferred from homology"/>
<dbReference type="GO" id="GO:0005504">
    <property type="term" value="F:fatty acid binding"/>
    <property type="evidence" value="ECO:0007669"/>
    <property type="project" value="TreeGrafter"/>
</dbReference>
<dbReference type="InterPro" id="IPR036250">
    <property type="entry name" value="AcylCo_DH-like_C"/>
</dbReference>
<evidence type="ECO:0000256" key="7">
    <source>
        <dbReference type="ARBA" id="ARBA00023002"/>
    </source>
</evidence>
<evidence type="ECO:0000256" key="12">
    <source>
        <dbReference type="PIRSR" id="PIRSR000168-2"/>
    </source>
</evidence>
<evidence type="ECO:0000259" key="13">
    <source>
        <dbReference type="Pfam" id="PF02770"/>
    </source>
</evidence>
<dbReference type="InterPro" id="IPR009100">
    <property type="entry name" value="AcylCoA_DH/oxidase_NM_dom_sf"/>
</dbReference>
<feature type="domain" description="Acyl-CoA oxidase C-alpha1" evidence="14">
    <location>
        <begin position="338"/>
        <end position="501"/>
    </location>
</feature>
<comment type="similarity">
    <text evidence="3 10">Belongs to the acyl-CoA oxidase family.</text>
</comment>
<keyword evidence="7" id="KW-0560">Oxidoreductase</keyword>
<gene>
    <name evidence="15" type="ORF">TPSB3V08_LOCUS8343</name>
</gene>
<keyword evidence="9" id="KW-0576">Peroxisome</keyword>
<dbReference type="GO" id="GO:0005777">
    <property type="term" value="C:peroxisome"/>
    <property type="evidence" value="ECO:0007669"/>
    <property type="project" value="UniProtKB-SubCell"/>
</dbReference>
<dbReference type="InterPro" id="IPR046373">
    <property type="entry name" value="Acyl-CoA_Oxase/DH_mid-dom_sf"/>
</dbReference>
<dbReference type="Pfam" id="PF22924">
    <property type="entry name" value="ACOX_C_alpha1"/>
    <property type="match status" value="1"/>
</dbReference>
<dbReference type="EMBL" id="OD005916">
    <property type="protein sequence ID" value="CAD7412290.1"/>
    <property type="molecule type" value="Genomic_DNA"/>
</dbReference>
<evidence type="ECO:0000256" key="8">
    <source>
        <dbReference type="ARBA" id="ARBA00023098"/>
    </source>
</evidence>
<evidence type="ECO:0000256" key="1">
    <source>
        <dbReference type="ARBA" id="ARBA00001974"/>
    </source>
</evidence>
<dbReference type="GO" id="GO:0016402">
    <property type="term" value="F:pristanoyl-CoA oxidase activity"/>
    <property type="evidence" value="ECO:0007669"/>
    <property type="project" value="TreeGrafter"/>
</dbReference>
<dbReference type="FunFam" id="1.20.140.10:FF:000010">
    <property type="entry name" value="Acyl-coenzyme A oxidase"/>
    <property type="match status" value="1"/>
</dbReference>
<feature type="binding site" evidence="12">
    <location>
        <position position="194"/>
    </location>
    <ligand>
        <name>FAD</name>
        <dbReference type="ChEBI" id="CHEBI:57692"/>
    </ligand>
</feature>
<dbReference type="InterPro" id="IPR006091">
    <property type="entry name" value="Acyl-CoA_Oxase/DH_mid-dom"/>
</dbReference>
<comment type="subcellular location">
    <subcellularLocation>
        <location evidence="2">Peroxisome</location>
    </subcellularLocation>
</comment>
<dbReference type="SUPFAM" id="SSF56645">
    <property type="entry name" value="Acyl-CoA dehydrogenase NM domain-like"/>
    <property type="match status" value="1"/>
</dbReference>
<dbReference type="PANTHER" id="PTHR10909:SF223">
    <property type="entry name" value="ACYL-COENZYME A OXIDASE"/>
    <property type="match status" value="1"/>
</dbReference>
<keyword evidence="6" id="KW-0276">Fatty acid metabolism</keyword>
<accession>A0A7R9DCT5</accession>
<evidence type="ECO:0000259" key="14">
    <source>
        <dbReference type="Pfam" id="PF22924"/>
    </source>
</evidence>
<dbReference type="PIRSF" id="PIRSF000168">
    <property type="entry name" value="Acyl-CoA_oxidase"/>
    <property type="match status" value="1"/>
</dbReference>
<dbReference type="GO" id="GO:0033540">
    <property type="term" value="P:fatty acid beta-oxidation using acyl-CoA oxidase"/>
    <property type="evidence" value="ECO:0007669"/>
    <property type="project" value="TreeGrafter"/>
</dbReference>